<dbReference type="PANTHER" id="PTHR10039:SF15">
    <property type="entry name" value="NACHT DOMAIN-CONTAINING PROTEIN"/>
    <property type="match status" value="1"/>
</dbReference>
<dbReference type="Pfam" id="PF24883">
    <property type="entry name" value="NPHP3_N"/>
    <property type="match status" value="1"/>
</dbReference>
<feature type="domain" description="Nephrocystin 3-like N-terminal" evidence="5">
    <location>
        <begin position="207"/>
        <end position="369"/>
    </location>
</feature>
<keyword evidence="3" id="KW-0732">Signal</keyword>
<evidence type="ECO:0000259" key="5">
    <source>
        <dbReference type="Pfam" id="PF24883"/>
    </source>
</evidence>
<dbReference type="Pfam" id="PF22939">
    <property type="entry name" value="WHD_GPIID"/>
    <property type="match status" value="1"/>
</dbReference>
<dbReference type="InterPro" id="IPR038305">
    <property type="entry name" value="HeLo_sf"/>
</dbReference>
<dbReference type="InterPro" id="IPR056884">
    <property type="entry name" value="NPHP3-like_N"/>
</dbReference>
<dbReference type="Gene3D" id="1.25.40.20">
    <property type="entry name" value="Ankyrin repeat-containing domain"/>
    <property type="match status" value="2"/>
</dbReference>
<evidence type="ECO:0000256" key="2">
    <source>
        <dbReference type="PROSITE-ProRule" id="PRU00023"/>
    </source>
</evidence>
<feature type="repeat" description="ANK" evidence="2">
    <location>
        <begin position="718"/>
        <end position="750"/>
    </location>
</feature>
<proteinExistence type="predicted"/>
<feature type="repeat" description="ANK" evidence="2">
    <location>
        <begin position="651"/>
        <end position="683"/>
    </location>
</feature>
<dbReference type="InterPro" id="IPR027417">
    <property type="entry name" value="P-loop_NTPase"/>
</dbReference>
<dbReference type="PROSITE" id="PS50088">
    <property type="entry name" value="ANK_REPEAT"/>
    <property type="match status" value="3"/>
</dbReference>
<sequence length="961" mass="108492">MAEAIGLAASLVGLIQLTGQVTAIGYTYISGVKRAANDLHELSRELSILNLVLFALQKYVDANPQSSILQAINNSDGPLQKCESELKVLLAKMEPKNGFKGVLNSIKWPLKEAETMQHIARIERQKGVLMLALETDNMSLTQEIHQHVQKTDLAVQRIRKISETLNSWADKHDTIQADEDRRDVLAWLYSEDFDRTHLEICNERQKGTGTWLLEEPSFQEWAKKQPDFNLLCGYGIPGAGKTFLSSVVIDHLEVRAPTEMFGVAYFYFNFKEQCQGPTQFLASLVKQLTCKLPKLPSEVDKLYKELVKEAKRPSLDQLNALLREVSKNFAQVFIIVDALDECAQEQRNILLPLFHRLGQDGFNIFLTSRPHPEDIQESFRNVKKIIISARDHDIRLFINQKIEGNTRARRLVRQAGLQDRIIDDIVGFANGMFLLVRFHVEFICQQVSAKQVLKALASLKMAPKKNPLDPTYERIVNSIREQQQSNMELALSILSWIIKARRILRLNELQTAISVEPETYELDELNLPDKDIILDICGGLVTVDESDNVRFVHYTVQEYLVNNHIIPEDSDLTTALSCITYLSFDVFANNCNGDSVSPYKLRLIYPFLGYASRYLYSHLRSCDENLTADALVYHLEKQGRSLSYLYYALHEEVSPLQMAAKLGHCLAFQMLLDNGHNISICDGDGNTVLHYVAMAQSKEMAKFLLNKKEVSITARDDNGRSPLMVAVLRGNDEIARILIDHGADIFDQDFYGTTVAGLAASNGHCALMQLLIERGVDPTEGSDSCWSPFESAILTGHEKVVELLIQRINFADLPLRPDSLLIDAIEFGYRGIARILIEKGYDLSSQNREGSTALHWAVFSGWEDIVRLMLERGADISVRSTSTRLLFSNITKRDNHIMFGKTALEIAISEGHEPIAAILEAKMKDLTGDGPIQQEEDIVPILDSQYIDEYILSIKYMLKAI</sequence>
<feature type="domain" description="GPI inositol-deacylase winged helix" evidence="4">
    <location>
        <begin position="487"/>
        <end position="564"/>
    </location>
</feature>
<dbReference type="SMART" id="SM00248">
    <property type="entry name" value="ANK"/>
    <property type="match status" value="8"/>
</dbReference>
<gene>
    <name evidence="6" type="ORF">P167DRAFT_563816</name>
</gene>
<dbReference type="PROSITE" id="PS50297">
    <property type="entry name" value="ANK_REP_REGION"/>
    <property type="match status" value="2"/>
</dbReference>
<organism evidence="6 7">
    <name type="scientific">Morchella conica CCBAS932</name>
    <dbReference type="NCBI Taxonomy" id="1392247"/>
    <lineage>
        <taxon>Eukaryota</taxon>
        <taxon>Fungi</taxon>
        <taxon>Dikarya</taxon>
        <taxon>Ascomycota</taxon>
        <taxon>Pezizomycotina</taxon>
        <taxon>Pezizomycetes</taxon>
        <taxon>Pezizales</taxon>
        <taxon>Morchellaceae</taxon>
        <taxon>Morchella</taxon>
    </lineage>
</organism>
<feature type="signal peptide" evidence="3">
    <location>
        <begin position="1"/>
        <end position="23"/>
    </location>
</feature>
<accession>A0A3N4KYJ1</accession>
<evidence type="ECO:0000313" key="6">
    <source>
        <dbReference type="EMBL" id="RPB14322.1"/>
    </source>
</evidence>
<dbReference type="InParanoid" id="A0A3N4KYJ1"/>
<keyword evidence="1" id="KW-0677">Repeat</keyword>
<evidence type="ECO:0000259" key="4">
    <source>
        <dbReference type="Pfam" id="PF22939"/>
    </source>
</evidence>
<dbReference type="InterPro" id="IPR036770">
    <property type="entry name" value="Ankyrin_rpt-contain_sf"/>
</dbReference>
<dbReference type="PANTHER" id="PTHR10039">
    <property type="entry name" value="AMELOGENIN"/>
    <property type="match status" value="1"/>
</dbReference>
<dbReference type="SUPFAM" id="SSF52540">
    <property type="entry name" value="P-loop containing nucleoside triphosphate hydrolases"/>
    <property type="match status" value="1"/>
</dbReference>
<feature type="chain" id="PRO_5018284875" evidence="3">
    <location>
        <begin position="24"/>
        <end position="961"/>
    </location>
</feature>
<dbReference type="OrthoDB" id="195446at2759"/>
<dbReference type="STRING" id="1392247.A0A3N4KYJ1"/>
<protein>
    <submittedName>
        <fullName evidence="6">Uncharacterized protein</fullName>
    </submittedName>
</protein>
<dbReference type="Proteomes" id="UP000277580">
    <property type="component" value="Unassembled WGS sequence"/>
</dbReference>
<dbReference type="Gene3D" id="3.40.50.300">
    <property type="entry name" value="P-loop containing nucleotide triphosphate hydrolases"/>
    <property type="match status" value="1"/>
</dbReference>
<dbReference type="EMBL" id="ML119118">
    <property type="protein sequence ID" value="RPB14322.1"/>
    <property type="molecule type" value="Genomic_DNA"/>
</dbReference>
<dbReference type="AlphaFoldDB" id="A0A3N4KYJ1"/>
<name>A0A3N4KYJ1_9PEZI</name>
<feature type="repeat" description="ANK" evidence="2">
    <location>
        <begin position="849"/>
        <end position="881"/>
    </location>
</feature>
<keyword evidence="2" id="KW-0040">ANK repeat</keyword>
<dbReference type="Gene3D" id="1.20.120.1020">
    <property type="entry name" value="Prion-inhibition and propagation, HeLo domain"/>
    <property type="match status" value="1"/>
</dbReference>
<evidence type="ECO:0000256" key="3">
    <source>
        <dbReference type="SAM" id="SignalP"/>
    </source>
</evidence>
<keyword evidence="7" id="KW-1185">Reference proteome</keyword>
<dbReference type="InterPro" id="IPR002110">
    <property type="entry name" value="Ankyrin_rpt"/>
</dbReference>
<evidence type="ECO:0000256" key="1">
    <source>
        <dbReference type="ARBA" id="ARBA00022737"/>
    </source>
</evidence>
<evidence type="ECO:0000313" key="7">
    <source>
        <dbReference type="Proteomes" id="UP000277580"/>
    </source>
</evidence>
<dbReference type="Pfam" id="PF12796">
    <property type="entry name" value="Ank_2"/>
    <property type="match status" value="2"/>
</dbReference>
<dbReference type="InterPro" id="IPR054471">
    <property type="entry name" value="GPIID_WHD"/>
</dbReference>
<dbReference type="PRINTS" id="PR01415">
    <property type="entry name" value="ANKYRIN"/>
</dbReference>
<reference evidence="6 7" key="1">
    <citation type="journal article" date="2018" name="Nat. Ecol. Evol.">
        <title>Pezizomycetes genomes reveal the molecular basis of ectomycorrhizal truffle lifestyle.</title>
        <authorList>
            <person name="Murat C."/>
            <person name="Payen T."/>
            <person name="Noel B."/>
            <person name="Kuo A."/>
            <person name="Morin E."/>
            <person name="Chen J."/>
            <person name="Kohler A."/>
            <person name="Krizsan K."/>
            <person name="Balestrini R."/>
            <person name="Da Silva C."/>
            <person name="Montanini B."/>
            <person name="Hainaut M."/>
            <person name="Levati E."/>
            <person name="Barry K.W."/>
            <person name="Belfiori B."/>
            <person name="Cichocki N."/>
            <person name="Clum A."/>
            <person name="Dockter R.B."/>
            <person name="Fauchery L."/>
            <person name="Guy J."/>
            <person name="Iotti M."/>
            <person name="Le Tacon F."/>
            <person name="Lindquist E.A."/>
            <person name="Lipzen A."/>
            <person name="Malagnac F."/>
            <person name="Mello A."/>
            <person name="Molinier V."/>
            <person name="Miyauchi S."/>
            <person name="Poulain J."/>
            <person name="Riccioni C."/>
            <person name="Rubini A."/>
            <person name="Sitrit Y."/>
            <person name="Splivallo R."/>
            <person name="Traeger S."/>
            <person name="Wang M."/>
            <person name="Zifcakova L."/>
            <person name="Wipf D."/>
            <person name="Zambonelli A."/>
            <person name="Paolocci F."/>
            <person name="Nowrousian M."/>
            <person name="Ottonello S."/>
            <person name="Baldrian P."/>
            <person name="Spatafora J.W."/>
            <person name="Henrissat B."/>
            <person name="Nagy L.G."/>
            <person name="Aury J.M."/>
            <person name="Wincker P."/>
            <person name="Grigoriev I.V."/>
            <person name="Bonfante P."/>
            <person name="Martin F.M."/>
        </authorList>
    </citation>
    <scope>NUCLEOTIDE SEQUENCE [LARGE SCALE GENOMIC DNA]</scope>
    <source>
        <strain evidence="6 7">CCBAS932</strain>
    </source>
</reference>
<dbReference type="SUPFAM" id="SSF48403">
    <property type="entry name" value="Ankyrin repeat"/>
    <property type="match status" value="1"/>
</dbReference>